<dbReference type="Gene3D" id="1.10.10.10">
    <property type="entry name" value="Winged helix-like DNA-binding domain superfamily/Winged helix DNA-binding domain"/>
    <property type="match status" value="1"/>
</dbReference>
<dbReference type="VEuPathDB" id="FungiDB:H257_02688"/>
<proteinExistence type="inferred from homology"/>
<keyword evidence="8 10" id="KW-0238">DNA-binding</keyword>
<reference evidence="13" key="1">
    <citation type="submission" date="2013-12" db="EMBL/GenBank/DDBJ databases">
        <title>The Genome Sequence of Aphanomyces astaci APO3.</title>
        <authorList>
            <consortium name="The Broad Institute Genomics Platform"/>
            <person name="Russ C."/>
            <person name="Tyler B."/>
            <person name="van West P."/>
            <person name="Dieguez-Uribeondo J."/>
            <person name="Young S.K."/>
            <person name="Zeng Q."/>
            <person name="Gargeya S."/>
            <person name="Fitzgerald M."/>
            <person name="Abouelleil A."/>
            <person name="Alvarado L."/>
            <person name="Chapman S.B."/>
            <person name="Gainer-Dewar J."/>
            <person name="Goldberg J."/>
            <person name="Griggs A."/>
            <person name="Gujja S."/>
            <person name="Hansen M."/>
            <person name="Howarth C."/>
            <person name="Imamovic A."/>
            <person name="Ireland A."/>
            <person name="Larimer J."/>
            <person name="McCowan C."/>
            <person name="Murphy C."/>
            <person name="Pearson M."/>
            <person name="Poon T.W."/>
            <person name="Priest M."/>
            <person name="Roberts A."/>
            <person name="Saif S."/>
            <person name="Shea T."/>
            <person name="Sykes S."/>
            <person name="Wortman J."/>
            <person name="Nusbaum C."/>
            <person name="Birren B."/>
        </authorList>
    </citation>
    <scope>NUCLEOTIDE SEQUENCE [LARGE SCALE GENOMIC DNA]</scope>
    <source>
        <strain evidence="13">APO3</strain>
    </source>
</reference>
<dbReference type="Pfam" id="PF21180">
    <property type="entry name" value="TOP6A-Spo11_Toprim"/>
    <property type="match status" value="1"/>
</dbReference>
<dbReference type="EC" id="5.6.2.2" evidence="4"/>
<evidence type="ECO:0000256" key="3">
    <source>
        <dbReference type="ARBA" id="ARBA00006559"/>
    </source>
</evidence>
<feature type="active site" description="O-(5'-phospho-DNA)-tyrosine intermediate" evidence="10">
    <location>
        <position position="93"/>
    </location>
</feature>
<dbReference type="PRINTS" id="PR01550">
    <property type="entry name" value="TOP6AFAMILY"/>
</dbReference>
<dbReference type="GO" id="GO:0046872">
    <property type="term" value="F:metal ion binding"/>
    <property type="evidence" value="ECO:0007669"/>
    <property type="project" value="UniProtKB-KW"/>
</dbReference>
<sequence length="350" mass="39947">MTMKVLRRIEQAATTFLEDLMMDEMTSLQTIRRSSSALEFDSESQVLSHGGNMRTIRLNSQGARKYTGIWLVLQTAHQLLLEDKSITQRELYYLHPFFESQKEADESILDTGGFLGVPRECLNIVGGVKGCFTGRMSIQVDHYYENGQWVDCAKDGPSGRPITRDILRLHHDQIDARFILVIEKDGIMSAEDLFFDAMPCILVTGKGFPDLATRCFVKKLSDFLQVPVLGLCDCNSFGLSILLTYKFGSARMPLDSIHYAVDIQWLGLRPSQLEALELPNVVKKKCTNQDKRRMKSLMLHPFVQMQPQYRHEIDLWLADPYKVELEALHTKGFGFLGQFVQDSILHVDYI</sequence>
<dbReference type="SUPFAM" id="SSF56726">
    <property type="entry name" value="DNA topoisomerase IV, alpha subunit"/>
    <property type="match status" value="1"/>
</dbReference>
<dbReference type="PANTHER" id="PTHR10848:SF0">
    <property type="entry name" value="MEIOTIC RECOMBINATION PROTEIN SPO11"/>
    <property type="match status" value="1"/>
</dbReference>
<dbReference type="OrthoDB" id="5377392at2759"/>
<dbReference type="GO" id="GO:0005524">
    <property type="term" value="F:ATP binding"/>
    <property type="evidence" value="ECO:0007669"/>
    <property type="project" value="InterPro"/>
</dbReference>
<dbReference type="Pfam" id="PF04406">
    <property type="entry name" value="TP6A_N"/>
    <property type="match status" value="1"/>
</dbReference>
<dbReference type="RefSeq" id="XP_009824737.1">
    <property type="nucleotide sequence ID" value="XM_009826435.1"/>
</dbReference>
<evidence type="ECO:0000256" key="9">
    <source>
        <dbReference type="ARBA" id="ARBA00023235"/>
    </source>
</evidence>
<dbReference type="PRINTS" id="PR01552">
    <property type="entry name" value="TPISMRASE6A"/>
</dbReference>
<organism evidence="13">
    <name type="scientific">Aphanomyces astaci</name>
    <name type="common">Crayfish plague agent</name>
    <dbReference type="NCBI Taxonomy" id="112090"/>
    <lineage>
        <taxon>Eukaryota</taxon>
        <taxon>Sar</taxon>
        <taxon>Stramenopiles</taxon>
        <taxon>Oomycota</taxon>
        <taxon>Saprolegniomycetes</taxon>
        <taxon>Saprolegniales</taxon>
        <taxon>Verrucalvaceae</taxon>
        <taxon>Aphanomyces</taxon>
    </lineage>
</organism>
<comment type="cofactor">
    <cofactor evidence="2">
        <name>Mg(2+)</name>
        <dbReference type="ChEBI" id="CHEBI:18420"/>
    </cofactor>
</comment>
<dbReference type="PROSITE" id="PS52041">
    <property type="entry name" value="TOPO_IIB"/>
    <property type="match status" value="1"/>
</dbReference>
<keyword evidence="7 10" id="KW-0799">Topoisomerase</keyword>
<dbReference type="GO" id="GO:0000706">
    <property type="term" value="P:meiotic DNA double-strand break processing"/>
    <property type="evidence" value="ECO:0007669"/>
    <property type="project" value="TreeGrafter"/>
</dbReference>
<keyword evidence="5" id="KW-0479">Metal-binding</keyword>
<dbReference type="InterPro" id="IPR036388">
    <property type="entry name" value="WH-like_DNA-bd_sf"/>
</dbReference>
<protein>
    <recommendedName>
        <fullName evidence="4">DNA topoisomerase (ATP-hydrolyzing)</fullName>
        <ecNumber evidence="4">5.6.2.2</ecNumber>
    </recommendedName>
</protein>
<dbReference type="GO" id="GO:0006265">
    <property type="term" value="P:DNA topological change"/>
    <property type="evidence" value="ECO:0007669"/>
    <property type="project" value="InterPro"/>
</dbReference>
<dbReference type="InterPro" id="IPR036078">
    <property type="entry name" value="Spo11/TopoVI_A_sf"/>
</dbReference>
<dbReference type="InterPro" id="IPR004085">
    <property type="entry name" value="TopoVI_A"/>
</dbReference>
<dbReference type="AlphaFoldDB" id="W4H2L9"/>
<dbReference type="GeneID" id="20804684"/>
<evidence type="ECO:0000256" key="1">
    <source>
        <dbReference type="ARBA" id="ARBA00000185"/>
    </source>
</evidence>
<feature type="domain" description="Spo11/DNA topoisomerase VI subunit A N-terminal" evidence="11">
    <location>
        <begin position="64"/>
        <end position="124"/>
    </location>
</feature>
<gene>
    <name evidence="13" type="ORF">H257_02688</name>
</gene>
<evidence type="ECO:0000259" key="11">
    <source>
        <dbReference type="Pfam" id="PF04406"/>
    </source>
</evidence>
<comment type="similarity">
    <text evidence="3 10">Belongs to the TOP6A family.</text>
</comment>
<keyword evidence="9 10" id="KW-0413">Isomerase</keyword>
<feature type="domain" description="Topoisomerase 6 subunit A/Spo11 TOPRIM" evidence="12">
    <location>
        <begin position="178"/>
        <end position="336"/>
    </location>
</feature>
<evidence type="ECO:0000256" key="8">
    <source>
        <dbReference type="ARBA" id="ARBA00023125"/>
    </source>
</evidence>
<dbReference type="InterPro" id="IPR013049">
    <property type="entry name" value="Spo11/TopoVI_A_N"/>
</dbReference>
<dbReference type="EMBL" id="KI913117">
    <property type="protein sequence ID" value="ETV86265.1"/>
    <property type="molecule type" value="Genomic_DNA"/>
</dbReference>
<dbReference type="InterPro" id="IPR002815">
    <property type="entry name" value="Spo11/TopoVI_A"/>
</dbReference>
<keyword evidence="6" id="KW-0460">Magnesium</keyword>
<evidence type="ECO:0000259" key="12">
    <source>
        <dbReference type="Pfam" id="PF21180"/>
    </source>
</evidence>
<dbReference type="GO" id="GO:0042138">
    <property type="term" value="P:meiotic DNA double-strand break formation"/>
    <property type="evidence" value="ECO:0007669"/>
    <property type="project" value="TreeGrafter"/>
</dbReference>
<dbReference type="GO" id="GO:0003677">
    <property type="term" value="F:DNA binding"/>
    <property type="evidence" value="ECO:0007669"/>
    <property type="project" value="UniProtKB-UniRule"/>
</dbReference>
<dbReference type="STRING" id="112090.W4H2L9"/>
<evidence type="ECO:0000256" key="7">
    <source>
        <dbReference type="ARBA" id="ARBA00023029"/>
    </source>
</evidence>
<name>W4H2L9_APHAT</name>
<evidence type="ECO:0000256" key="5">
    <source>
        <dbReference type="ARBA" id="ARBA00022723"/>
    </source>
</evidence>
<evidence type="ECO:0000256" key="2">
    <source>
        <dbReference type="ARBA" id="ARBA00001946"/>
    </source>
</evidence>
<dbReference type="GO" id="GO:0003918">
    <property type="term" value="F:DNA topoisomerase type II (double strand cut, ATP-hydrolyzing) activity"/>
    <property type="evidence" value="ECO:0007669"/>
    <property type="project" value="UniProtKB-UniRule"/>
</dbReference>
<dbReference type="CDD" id="cd00223">
    <property type="entry name" value="TOPRIM_TopoIIB_SPO"/>
    <property type="match status" value="1"/>
</dbReference>
<dbReference type="GO" id="GO:0000228">
    <property type="term" value="C:nuclear chromosome"/>
    <property type="evidence" value="ECO:0007669"/>
    <property type="project" value="TreeGrafter"/>
</dbReference>
<evidence type="ECO:0000256" key="10">
    <source>
        <dbReference type="PROSITE-ProRule" id="PRU01385"/>
    </source>
</evidence>
<dbReference type="Gene3D" id="3.40.1360.10">
    <property type="match status" value="1"/>
</dbReference>
<comment type="catalytic activity">
    <reaction evidence="1 10">
        <text>ATP-dependent breakage, passage and rejoining of double-stranded DNA.</text>
        <dbReference type="EC" id="5.6.2.2"/>
    </reaction>
</comment>
<dbReference type="GO" id="GO:0007131">
    <property type="term" value="P:reciprocal meiotic recombination"/>
    <property type="evidence" value="ECO:0007669"/>
    <property type="project" value="TreeGrafter"/>
</dbReference>
<evidence type="ECO:0000256" key="6">
    <source>
        <dbReference type="ARBA" id="ARBA00022842"/>
    </source>
</evidence>
<accession>W4H2L9</accession>
<dbReference type="InterPro" id="IPR034136">
    <property type="entry name" value="TOPRIM_Topo6A/Spo11"/>
</dbReference>
<evidence type="ECO:0000256" key="4">
    <source>
        <dbReference type="ARBA" id="ARBA00012895"/>
    </source>
</evidence>
<dbReference type="PANTHER" id="PTHR10848">
    <property type="entry name" value="MEIOTIC RECOMBINATION PROTEIN SPO11"/>
    <property type="match status" value="1"/>
</dbReference>
<evidence type="ECO:0000313" key="13">
    <source>
        <dbReference type="EMBL" id="ETV86265.1"/>
    </source>
</evidence>